<evidence type="ECO:0000313" key="6">
    <source>
        <dbReference type="EMBL" id="CAJ1967438.1"/>
    </source>
</evidence>
<dbReference type="InterPro" id="IPR023865">
    <property type="entry name" value="Aliphatic_acid_kinase_CS"/>
</dbReference>
<dbReference type="InterPro" id="IPR043129">
    <property type="entry name" value="ATPase_NBD"/>
</dbReference>
<dbReference type="EC" id="2.7.2.1" evidence="5"/>
<keyword evidence="7" id="KW-1185">Reference proteome</keyword>
<sequence length="418" mass="45791">MTPSNMMKILVINTGSSSIKYQLFDMTAHTVLAHGLVERIGEAGSRLTHYDQKHNNAERIIETAIPNHERGLSELVQLLQEDARDGDEEESPVQAIGHRVVHGGEAFHEPTLIGEKVIQAIEEYIPLAPLHNPPNLIGIRAAATHFPGIPQVAVFDTAFHQSIPAHAYRYAIPKEYYESLKIRRYGFHGTSHQYVARQAANFLKKKSLSELNAITIHLGNGCSMTAIQNGKSIDTSMGMTPLEGLIMGTRCGDVDPALHGYLLANQDQSHMKSIQDVDKVLNKESGLKGLTGTNDMRDVFRLRDEGNEDAALAVEMYAYRIKKYIGAYFAALGGKLDAIIFTAGVGENAAPLRELALANLEPFGIVVDADKNNSARKMEGPVVEFQAASSKINLFVIPTNEELEIATQTVQVVNSLTP</sequence>
<comment type="similarity">
    <text evidence="5">Belongs to the acetokinase family.</text>
</comment>
<dbReference type="AlphaFoldDB" id="A0AAD2GA62"/>
<comment type="cofactor">
    <cofactor evidence="5">
        <name>Mg(2+)</name>
        <dbReference type="ChEBI" id="CHEBI:18420"/>
    </cofactor>
</comment>
<proteinExistence type="inferred from homology"/>
<dbReference type="GO" id="GO:0005524">
    <property type="term" value="F:ATP binding"/>
    <property type="evidence" value="ECO:0007669"/>
    <property type="project" value="UniProtKB-KW"/>
</dbReference>
<feature type="binding site" evidence="5">
    <location>
        <begin position="344"/>
        <end position="348"/>
    </location>
    <ligand>
        <name>ATP</name>
        <dbReference type="ChEBI" id="CHEBI:30616"/>
    </ligand>
</feature>
<keyword evidence="1 5" id="KW-0808">Transferase</keyword>
<evidence type="ECO:0000256" key="2">
    <source>
        <dbReference type="ARBA" id="ARBA00022741"/>
    </source>
</evidence>
<dbReference type="GO" id="GO:0006085">
    <property type="term" value="P:acetyl-CoA biosynthetic process"/>
    <property type="evidence" value="ECO:0007669"/>
    <property type="project" value="UniProtKB-UniRule"/>
</dbReference>
<feature type="binding site" evidence="5">
    <location>
        <begin position="295"/>
        <end position="297"/>
    </location>
    <ligand>
        <name>ATP</name>
        <dbReference type="ChEBI" id="CHEBI:30616"/>
    </ligand>
</feature>
<dbReference type="NCBIfam" id="TIGR00016">
    <property type="entry name" value="ackA"/>
    <property type="match status" value="1"/>
</dbReference>
<keyword evidence="5" id="KW-0479">Metal-binding</keyword>
<feature type="binding site" evidence="5">
    <location>
        <position position="13"/>
    </location>
    <ligand>
        <name>Mg(2+)</name>
        <dbReference type="ChEBI" id="CHEBI:18420"/>
    </ligand>
</feature>
<comment type="catalytic activity">
    <reaction evidence="5">
        <text>acetate + ATP = acetyl phosphate + ADP</text>
        <dbReference type="Rhea" id="RHEA:11352"/>
        <dbReference type="ChEBI" id="CHEBI:22191"/>
        <dbReference type="ChEBI" id="CHEBI:30089"/>
        <dbReference type="ChEBI" id="CHEBI:30616"/>
        <dbReference type="ChEBI" id="CHEBI:456216"/>
        <dbReference type="EC" id="2.7.2.1"/>
    </reaction>
</comment>
<keyword evidence="2 5" id="KW-0547">Nucleotide-binding</keyword>
<dbReference type="PANTHER" id="PTHR21060:SF15">
    <property type="entry name" value="ACETATE KINASE-RELATED"/>
    <property type="match status" value="1"/>
</dbReference>
<feature type="binding site" evidence="5">
    <location>
        <position position="401"/>
    </location>
    <ligand>
        <name>Mg(2+)</name>
        <dbReference type="ChEBI" id="CHEBI:18420"/>
    </ligand>
</feature>
<feature type="active site" description="Proton donor/acceptor" evidence="5">
    <location>
        <position position="156"/>
    </location>
</feature>
<evidence type="ECO:0000313" key="7">
    <source>
        <dbReference type="Proteomes" id="UP001295423"/>
    </source>
</evidence>
<dbReference type="CDD" id="cd24010">
    <property type="entry name" value="ASKHA_NBD_AcK_PK"/>
    <property type="match status" value="1"/>
</dbReference>
<feature type="binding site" evidence="5">
    <location>
        <position position="99"/>
    </location>
    <ligand>
        <name>substrate</name>
    </ligand>
</feature>
<dbReference type="Pfam" id="PF00871">
    <property type="entry name" value="Acetate_kinase"/>
    <property type="match status" value="1"/>
</dbReference>
<protein>
    <recommendedName>
        <fullName evidence="5">Probable acetate kinase</fullName>
        <ecNumber evidence="5">2.7.2.1</ecNumber>
    </recommendedName>
    <alternativeName>
        <fullName evidence="5">Acetokinase</fullName>
    </alternativeName>
</protein>
<reference evidence="6" key="1">
    <citation type="submission" date="2023-08" db="EMBL/GenBank/DDBJ databases">
        <authorList>
            <person name="Audoor S."/>
            <person name="Bilcke G."/>
        </authorList>
    </citation>
    <scope>NUCLEOTIDE SEQUENCE</scope>
</reference>
<feature type="binding site" evidence="5">
    <location>
        <begin position="217"/>
        <end position="221"/>
    </location>
    <ligand>
        <name>ATP</name>
        <dbReference type="ChEBI" id="CHEBI:30616"/>
    </ligand>
</feature>
<evidence type="ECO:0000256" key="1">
    <source>
        <dbReference type="ARBA" id="ARBA00022679"/>
    </source>
</evidence>
<feature type="site" description="Transition state stabilizer" evidence="5">
    <location>
        <position position="250"/>
    </location>
</feature>
<evidence type="ECO:0000256" key="3">
    <source>
        <dbReference type="ARBA" id="ARBA00022777"/>
    </source>
</evidence>
<dbReference type="PANTHER" id="PTHR21060">
    <property type="entry name" value="ACETATE KINASE"/>
    <property type="match status" value="1"/>
</dbReference>
<keyword evidence="4 5" id="KW-0067">ATP-binding</keyword>
<dbReference type="PRINTS" id="PR00471">
    <property type="entry name" value="ACETATEKNASE"/>
</dbReference>
<dbReference type="GO" id="GO:0008776">
    <property type="term" value="F:acetate kinase activity"/>
    <property type="evidence" value="ECO:0007669"/>
    <property type="project" value="UniProtKB-UniRule"/>
</dbReference>
<evidence type="ECO:0000256" key="4">
    <source>
        <dbReference type="ARBA" id="ARBA00022840"/>
    </source>
</evidence>
<dbReference type="InterPro" id="IPR000890">
    <property type="entry name" value="Aliphatic_acid_kin_short-chain"/>
</dbReference>
<evidence type="ECO:0000256" key="5">
    <source>
        <dbReference type="HAMAP-Rule" id="MF_03131"/>
    </source>
</evidence>
<dbReference type="Gene3D" id="3.30.420.40">
    <property type="match status" value="2"/>
</dbReference>
<feature type="site" description="Transition state stabilizer" evidence="5">
    <location>
        <position position="188"/>
    </location>
</feature>
<dbReference type="SUPFAM" id="SSF53067">
    <property type="entry name" value="Actin-like ATPase domain"/>
    <property type="match status" value="2"/>
</dbReference>
<keyword evidence="5" id="KW-0460">Magnesium</keyword>
<dbReference type="PROSITE" id="PS01075">
    <property type="entry name" value="ACETATE_KINASE_1"/>
    <property type="match status" value="1"/>
</dbReference>
<gene>
    <name evidence="6" type="ORF">CYCCA115_LOCUS22775</name>
</gene>
<comment type="pathway">
    <text evidence="5">Metabolic intermediate biosynthesis; acetyl-CoA biosynthesis; acetyl-CoA from acetate: step 1/2.</text>
</comment>
<dbReference type="PIRSF" id="PIRSF000722">
    <property type="entry name" value="Acetate_prop_kin"/>
    <property type="match status" value="1"/>
</dbReference>
<dbReference type="GO" id="GO:0006083">
    <property type="term" value="P:acetate metabolic process"/>
    <property type="evidence" value="ECO:0007669"/>
    <property type="project" value="TreeGrafter"/>
</dbReference>
<dbReference type="PROSITE" id="PS01076">
    <property type="entry name" value="ACETATE_KINASE_2"/>
    <property type="match status" value="1"/>
</dbReference>
<name>A0AAD2GA62_9STRA</name>
<feature type="binding site" evidence="5">
    <location>
        <position position="20"/>
    </location>
    <ligand>
        <name>ATP</name>
        <dbReference type="ChEBI" id="CHEBI:30616"/>
    </ligand>
</feature>
<comment type="caution">
    <text evidence="6">The sequence shown here is derived from an EMBL/GenBank/DDBJ whole genome shotgun (WGS) entry which is preliminary data.</text>
</comment>
<dbReference type="HAMAP" id="MF_00020">
    <property type="entry name" value="Acetate_kinase"/>
    <property type="match status" value="1"/>
</dbReference>
<dbReference type="EMBL" id="CAKOGP040002325">
    <property type="protein sequence ID" value="CAJ1967438.1"/>
    <property type="molecule type" value="Genomic_DNA"/>
</dbReference>
<dbReference type="GO" id="GO:0000287">
    <property type="term" value="F:magnesium ion binding"/>
    <property type="evidence" value="ECO:0007669"/>
    <property type="project" value="UniProtKB-UniRule"/>
</dbReference>
<organism evidence="6 7">
    <name type="scientific">Cylindrotheca closterium</name>
    <dbReference type="NCBI Taxonomy" id="2856"/>
    <lineage>
        <taxon>Eukaryota</taxon>
        <taxon>Sar</taxon>
        <taxon>Stramenopiles</taxon>
        <taxon>Ochrophyta</taxon>
        <taxon>Bacillariophyta</taxon>
        <taxon>Bacillariophyceae</taxon>
        <taxon>Bacillariophycidae</taxon>
        <taxon>Bacillariales</taxon>
        <taxon>Bacillariaceae</taxon>
        <taxon>Cylindrotheca</taxon>
    </lineage>
</organism>
<keyword evidence="3 5" id="KW-0418">Kinase</keyword>
<dbReference type="InterPro" id="IPR004372">
    <property type="entry name" value="Ac/propionate_kinase"/>
</dbReference>
<accession>A0AAD2GA62</accession>
<dbReference type="Proteomes" id="UP001295423">
    <property type="component" value="Unassembled WGS sequence"/>
</dbReference>